<proteinExistence type="predicted"/>
<dbReference type="EMBL" id="CATQJL010000001">
    <property type="protein sequence ID" value="CAJ0590067.1"/>
    <property type="molecule type" value="Genomic_DNA"/>
</dbReference>
<accession>A0AA36DLW3</accession>
<comment type="caution">
    <text evidence="2">The sequence shown here is derived from an EMBL/GenBank/DDBJ whole genome shotgun (WGS) entry which is preliminary data.</text>
</comment>
<keyword evidence="1" id="KW-0812">Transmembrane</keyword>
<feature type="transmembrane region" description="Helical" evidence="1">
    <location>
        <begin position="25"/>
        <end position="45"/>
    </location>
</feature>
<dbReference type="AlphaFoldDB" id="A0AA36DLW3"/>
<keyword evidence="3" id="KW-1185">Reference proteome</keyword>
<evidence type="ECO:0000313" key="2">
    <source>
        <dbReference type="EMBL" id="CAJ0590067.1"/>
    </source>
</evidence>
<protein>
    <submittedName>
        <fullName evidence="2">Uncharacterized protein</fullName>
    </submittedName>
</protein>
<keyword evidence="1" id="KW-1133">Transmembrane helix</keyword>
<name>A0AA36DLW3_CYLNA</name>
<dbReference type="Proteomes" id="UP001176961">
    <property type="component" value="Unassembled WGS sequence"/>
</dbReference>
<keyword evidence="1" id="KW-0472">Membrane</keyword>
<sequence length="73" mass="8272">MLFESSKAQKSSEGFPFDASDFNSALPITVRLLYFELLVLHLLFLSMRVLRKSSGQVEENDYGYGYAACLVRT</sequence>
<organism evidence="2 3">
    <name type="scientific">Cylicocyclus nassatus</name>
    <name type="common">Nematode worm</name>
    <dbReference type="NCBI Taxonomy" id="53992"/>
    <lineage>
        <taxon>Eukaryota</taxon>
        <taxon>Metazoa</taxon>
        <taxon>Ecdysozoa</taxon>
        <taxon>Nematoda</taxon>
        <taxon>Chromadorea</taxon>
        <taxon>Rhabditida</taxon>
        <taxon>Rhabditina</taxon>
        <taxon>Rhabditomorpha</taxon>
        <taxon>Strongyloidea</taxon>
        <taxon>Strongylidae</taxon>
        <taxon>Cylicocyclus</taxon>
    </lineage>
</organism>
<reference evidence="2" key="1">
    <citation type="submission" date="2023-07" db="EMBL/GenBank/DDBJ databases">
        <authorList>
            <consortium name="CYATHOMIX"/>
        </authorList>
    </citation>
    <scope>NUCLEOTIDE SEQUENCE</scope>
    <source>
        <strain evidence="2">N/A</strain>
    </source>
</reference>
<evidence type="ECO:0000256" key="1">
    <source>
        <dbReference type="SAM" id="Phobius"/>
    </source>
</evidence>
<gene>
    <name evidence="2" type="ORF">CYNAS_LOCUS2050</name>
</gene>
<evidence type="ECO:0000313" key="3">
    <source>
        <dbReference type="Proteomes" id="UP001176961"/>
    </source>
</evidence>